<dbReference type="GO" id="GO:0046503">
    <property type="term" value="P:glycerolipid catabolic process"/>
    <property type="evidence" value="ECO:0007669"/>
    <property type="project" value="TreeGrafter"/>
</dbReference>
<evidence type="ECO:0000313" key="2">
    <source>
        <dbReference type="EMBL" id="SFI10916.1"/>
    </source>
</evidence>
<dbReference type="PANTHER" id="PTHR43433:SF5">
    <property type="entry name" value="AB HYDROLASE-1 DOMAIN-CONTAINING PROTEIN"/>
    <property type="match status" value="1"/>
</dbReference>
<evidence type="ECO:0000313" key="3">
    <source>
        <dbReference type="Proteomes" id="UP000199377"/>
    </source>
</evidence>
<dbReference type="Proteomes" id="UP000199377">
    <property type="component" value="Unassembled WGS sequence"/>
</dbReference>
<protein>
    <submittedName>
        <fullName evidence="2">Pimeloyl-ACP methyl ester carboxylesterase</fullName>
    </submittedName>
</protein>
<keyword evidence="3" id="KW-1185">Reference proteome</keyword>
<gene>
    <name evidence="2" type="ORF">SAMN05216258_104302</name>
</gene>
<dbReference type="OrthoDB" id="9791366at2"/>
<dbReference type="InterPro" id="IPR000073">
    <property type="entry name" value="AB_hydrolase_1"/>
</dbReference>
<dbReference type="Pfam" id="PF00561">
    <property type="entry name" value="Abhydrolase_1"/>
    <property type="match status" value="1"/>
</dbReference>
<dbReference type="InterPro" id="IPR029058">
    <property type="entry name" value="AB_hydrolase_fold"/>
</dbReference>
<organism evidence="2 3">
    <name type="scientific">Albimonas pacifica</name>
    <dbReference type="NCBI Taxonomy" id="1114924"/>
    <lineage>
        <taxon>Bacteria</taxon>
        <taxon>Pseudomonadati</taxon>
        <taxon>Pseudomonadota</taxon>
        <taxon>Alphaproteobacteria</taxon>
        <taxon>Rhodobacterales</taxon>
        <taxon>Paracoccaceae</taxon>
        <taxon>Albimonas</taxon>
    </lineage>
</organism>
<dbReference type="STRING" id="1114924.SAMN05216258_104302"/>
<dbReference type="EMBL" id="FOQH01000004">
    <property type="protein sequence ID" value="SFI10916.1"/>
    <property type="molecule type" value="Genomic_DNA"/>
</dbReference>
<dbReference type="AlphaFoldDB" id="A0A1I3FIA9"/>
<feature type="domain" description="AB hydrolase-1" evidence="1">
    <location>
        <begin position="28"/>
        <end position="276"/>
    </location>
</feature>
<dbReference type="SUPFAM" id="SSF53474">
    <property type="entry name" value="alpha/beta-Hydrolases"/>
    <property type="match status" value="1"/>
</dbReference>
<evidence type="ECO:0000259" key="1">
    <source>
        <dbReference type="Pfam" id="PF00561"/>
    </source>
</evidence>
<dbReference type="RefSeq" id="WP_092859590.1">
    <property type="nucleotide sequence ID" value="NZ_FOQH01000004.1"/>
</dbReference>
<dbReference type="PANTHER" id="PTHR43433">
    <property type="entry name" value="HYDROLASE, ALPHA/BETA FOLD FAMILY PROTEIN"/>
    <property type="match status" value="1"/>
</dbReference>
<accession>A0A1I3FIA9</accession>
<dbReference type="GO" id="GO:0004806">
    <property type="term" value="F:triacylglycerol lipase activity"/>
    <property type="evidence" value="ECO:0007669"/>
    <property type="project" value="TreeGrafter"/>
</dbReference>
<dbReference type="InterPro" id="IPR050471">
    <property type="entry name" value="AB_hydrolase"/>
</dbReference>
<proteinExistence type="predicted"/>
<name>A0A1I3FIA9_9RHOB</name>
<dbReference type="Gene3D" id="3.40.50.1820">
    <property type="entry name" value="alpha/beta hydrolase"/>
    <property type="match status" value="1"/>
</dbReference>
<sequence>MVKVESFDAPDGTRLGFIDEGPREGPLPVLCLPGLTRNHADFAAVAERLSPSRRVIRLDSRGRGVSDHADPATYDLPTETADAVALLDHLGIEKAVFVGTSRGGMITMLAAVTAPGRIAAAVLNDIGPEIDQAGLDRIKGYVGKAPAARTLDELAVALEADGRAGAPTLTRADWTRIAEAVAEETPDGVAFKYDLRLGEAMAAQNAALEARLAEGGAAPDLWPLFQALAQVPVLVLRGANSDILSAETAAKMAAVSPNVTLVTVPDRAHVPLLDEPECVEAIDALLAKAG</sequence>
<reference evidence="2 3" key="1">
    <citation type="submission" date="2016-10" db="EMBL/GenBank/DDBJ databases">
        <authorList>
            <person name="de Groot N.N."/>
        </authorList>
    </citation>
    <scope>NUCLEOTIDE SEQUENCE [LARGE SCALE GENOMIC DNA]</scope>
    <source>
        <strain evidence="2 3">CGMCC 1.11030</strain>
    </source>
</reference>